<feature type="transmembrane region" description="Helical" evidence="1">
    <location>
        <begin position="908"/>
        <end position="929"/>
    </location>
</feature>
<dbReference type="Proteomes" id="UP001143480">
    <property type="component" value="Unassembled WGS sequence"/>
</dbReference>
<evidence type="ECO:0000313" key="3">
    <source>
        <dbReference type="EMBL" id="GLL01617.1"/>
    </source>
</evidence>
<keyword evidence="4" id="KW-1185">Reference proteome</keyword>
<feature type="transmembrane region" description="Helical" evidence="1">
    <location>
        <begin position="404"/>
        <end position="423"/>
    </location>
</feature>
<gene>
    <name evidence="3" type="ORF">GCM10017581_033590</name>
</gene>
<evidence type="ECO:0000256" key="2">
    <source>
        <dbReference type="SAM" id="SignalP"/>
    </source>
</evidence>
<organism evidence="3 4">
    <name type="scientific">Dactylosporangium matsuzakiense</name>
    <dbReference type="NCBI Taxonomy" id="53360"/>
    <lineage>
        <taxon>Bacteria</taxon>
        <taxon>Bacillati</taxon>
        <taxon>Actinomycetota</taxon>
        <taxon>Actinomycetes</taxon>
        <taxon>Micromonosporales</taxon>
        <taxon>Micromonosporaceae</taxon>
        <taxon>Dactylosporangium</taxon>
    </lineage>
</organism>
<proteinExistence type="predicted"/>
<feature type="transmembrane region" description="Helical" evidence="1">
    <location>
        <begin position="868"/>
        <end position="893"/>
    </location>
</feature>
<feature type="chain" id="PRO_5040916776" description="FtsX-like permease family protein" evidence="2">
    <location>
        <begin position="33"/>
        <end position="939"/>
    </location>
</feature>
<feature type="transmembrane region" description="Helical" evidence="1">
    <location>
        <begin position="364"/>
        <end position="383"/>
    </location>
</feature>
<feature type="transmembrane region" description="Helical" evidence="1">
    <location>
        <begin position="286"/>
        <end position="306"/>
    </location>
</feature>
<reference evidence="3" key="2">
    <citation type="submission" date="2023-01" db="EMBL/GenBank/DDBJ databases">
        <authorList>
            <person name="Sun Q."/>
            <person name="Evtushenko L."/>
        </authorList>
    </citation>
    <scope>NUCLEOTIDE SEQUENCE</scope>
    <source>
        <strain evidence="3">VKM Ac-1321</strain>
    </source>
</reference>
<keyword evidence="1" id="KW-0472">Membrane</keyword>
<dbReference type="RefSeq" id="WP_261964275.1">
    <property type="nucleotide sequence ID" value="NZ_BAAAXA010000003.1"/>
</dbReference>
<dbReference type="EMBL" id="BSFP01000017">
    <property type="protein sequence ID" value="GLL01617.1"/>
    <property type="molecule type" value="Genomic_DNA"/>
</dbReference>
<accession>A0A9W6NM69</accession>
<feature type="transmembrane region" description="Helical" evidence="1">
    <location>
        <begin position="429"/>
        <end position="454"/>
    </location>
</feature>
<reference evidence="3" key="1">
    <citation type="journal article" date="2014" name="Int. J. Syst. Evol. Microbiol.">
        <title>Complete genome sequence of Corynebacterium casei LMG S-19264T (=DSM 44701T), isolated from a smear-ripened cheese.</title>
        <authorList>
            <consortium name="US DOE Joint Genome Institute (JGI-PGF)"/>
            <person name="Walter F."/>
            <person name="Albersmeier A."/>
            <person name="Kalinowski J."/>
            <person name="Ruckert C."/>
        </authorList>
    </citation>
    <scope>NUCLEOTIDE SEQUENCE</scope>
    <source>
        <strain evidence="3">VKM Ac-1321</strain>
    </source>
</reference>
<keyword evidence="1" id="KW-1133">Transmembrane helix</keyword>
<feature type="signal peptide" evidence="2">
    <location>
        <begin position="1"/>
        <end position="32"/>
    </location>
</feature>
<name>A0A9W6NM69_9ACTN</name>
<feature type="transmembrane region" description="Helical" evidence="1">
    <location>
        <begin position="333"/>
        <end position="358"/>
    </location>
</feature>
<sequence>MTALILGMLRSRLGRALTVALLTALATVAAVAAPVYVARTDRQIVDTAVAQATTKERNIQVSGGVEAGSDGRIPTTFERLGSGWVDAPGYTSVFRAQFAAQSEATPIVDADQLSRVMYRESLCEHVVVVAGRCLMGTGDAVLSVGAADRLKVKPGDAVGLTGSVFDAISNRYLAAGPPTPITVVGIVRARDGTEPYWGSGGALTDADGPAYYVDRRTLATFFRSSELQTYDAYPQPGAISVEHLDALRAWVEDSGRRNNSGARLTTDLGALLDRIDERRADVRATVPFAVAPVLVLAWAVIILAVASDGGGTRARRFEHGIIALRGVSRPNRWWLATGETLLPMLLGAVAGFTAVGGWTTPGAPLYAAVAVVGAVLAGLVVGVRTVSGPVAALLRRVDVRSGRWGARIAVFAAVAAAAATFQLRGGSGGVAGVAPALVLLAIALLTAVVAPLLAARLGASALRRGRLTGALAGLSLARRPSAARLLAVLVVALSSLAFAAAAVTQADQRRADQAQQAMGASTVLSVGATTRHALLEAVHAADPDGRYAMAVVPIPGGLAVDSPRLAVAGNGGWAAALRPVAPADSATVTGTTLDLDITVTLLDRTDDAFAAVVAPLNGRPNATVEFGAVKPGRHTYSAAMPCAGGCRLIQLAFRLAPYAGPALELTLHNAPATTWQSPPGATVTVQGQDVVMKLPPGPDAGTGILRPGSGPAVLPVVSTGPLPPTGLLTVFDRQRQLPAKVVATVPRLPRLGTDGLLVDLESADRLSIDSAAAGAEVWLAADTPQPVLDAIAADGVTIDARRTVADARAALAGEGSALGLRFYLVAGVLAVVLAAAALLSGTVEGASNDLRTLRGQGLAARRARLVEPFAAVLLVLFAGVVAVPATVAAWVAAAPPDLRGVPALGPPLAALGAGLVLLVVVAVLTTTATRAQARVSRKR</sequence>
<feature type="transmembrane region" description="Helical" evidence="1">
    <location>
        <begin position="485"/>
        <end position="503"/>
    </location>
</feature>
<keyword evidence="1" id="KW-0812">Transmembrane</keyword>
<dbReference type="AlphaFoldDB" id="A0A9W6NM69"/>
<keyword evidence="2" id="KW-0732">Signal</keyword>
<evidence type="ECO:0000256" key="1">
    <source>
        <dbReference type="SAM" id="Phobius"/>
    </source>
</evidence>
<comment type="caution">
    <text evidence="3">The sequence shown here is derived from an EMBL/GenBank/DDBJ whole genome shotgun (WGS) entry which is preliminary data.</text>
</comment>
<feature type="transmembrane region" description="Helical" evidence="1">
    <location>
        <begin position="822"/>
        <end position="847"/>
    </location>
</feature>
<protein>
    <recommendedName>
        <fullName evidence="5">FtsX-like permease family protein</fullName>
    </recommendedName>
</protein>
<evidence type="ECO:0008006" key="5">
    <source>
        <dbReference type="Google" id="ProtNLM"/>
    </source>
</evidence>
<evidence type="ECO:0000313" key="4">
    <source>
        <dbReference type="Proteomes" id="UP001143480"/>
    </source>
</evidence>